<dbReference type="EMBL" id="CAJOBC010001145">
    <property type="protein sequence ID" value="CAF3658916.1"/>
    <property type="molecule type" value="Genomic_DNA"/>
</dbReference>
<dbReference type="GO" id="GO:0008344">
    <property type="term" value="P:adult locomotory behavior"/>
    <property type="evidence" value="ECO:0007669"/>
    <property type="project" value="TreeGrafter"/>
</dbReference>
<dbReference type="InterPro" id="IPR011333">
    <property type="entry name" value="SKP1/BTB/POZ_sf"/>
</dbReference>
<dbReference type="Pfam" id="PF00754">
    <property type="entry name" value="F5_F8_type_C"/>
    <property type="match status" value="2"/>
</dbReference>
<dbReference type="InterPro" id="IPR052407">
    <property type="entry name" value="BTB_POZ_domain_cont_9"/>
</dbReference>
<accession>A0A813XKM1</accession>
<dbReference type="PANTHER" id="PTHR46306:SF1">
    <property type="entry name" value="BTB_POZ DOMAIN-CONTAINING PROTEIN 9"/>
    <property type="match status" value="1"/>
</dbReference>
<dbReference type="InterPro" id="IPR000210">
    <property type="entry name" value="BTB/POZ_dom"/>
</dbReference>
<dbReference type="GO" id="GO:0050804">
    <property type="term" value="P:modulation of chemical synaptic transmission"/>
    <property type="evidence" value="ECO:0007669"/>
    <property type="project" value="TreeGrafter"/>
</dbReference>
<dbReference type="Proteomes" id="UP000663829">
    <property type="component" value="Unassembled WGS sequence"/>
</dbReference>
<dbReference type="Gene3D" id="3.30.710.10">
    <property type="entry name" value="Potassium Channel Kv1.1, Chain A"/>
    <property type="match status" value="1"/>
</dbReference>
<dbReference type="SMART" id="SM00225">
    <property type="entry name" value="BTB"/>
    <property type="match status" value="1"/>
</dbReference>
<dbReference type="GO" id="GO:0005737">
    <property type="term" value="C:cytoplasm"/>
    <property type="evidence" value="ECO:0007669"/>
    <property type="project" value="TreeGrafter"/>
</dbReference>
<dbReference type="CDD" id="cd18287">
    <property type="entry name" value="BTB_POZ_BTBD9"/>
    <property type="match status" value="1"/>
</dbReference>
<dbReference type="FunFam" id="2.60.120.260:FF:000051">
    <property type="entry name" value="BTB/POZ domain-containing protein 9"/>
    <property type="match status" value="1"/>
</dbReference>
<keyword evidence="4" id="KW-1185">Reference proteome</keyword>
<dbReference type="OrthoDB" id="9997739at2759"/>
<dbReference type="Pfam" id="PF00651">
    <property type="entry name" value="BTB"/>
    <property type="match status" value="1"/>
</dbReference>
<sequence>MFSKPTTLSRITQDNALRKILSRRLDCSRMATWQTHNCCNSTNINVNNPLICNSNGIISTQTNTLFGEVNHVHQLSEDIGNLFNQEEYSDISLIVENVSFYAHRVILASRSQYFRALLYGGLRESQISNRTIEIKECKAAAFQTLLLYIYTGKVNLIKEKEDTLLDLLGLVHQYGFEQLEISVSNYLKSILSLKNVCMIYDTACLYNLNTLRLKCAQFIDCNAREIIKSEQFLTLSAEAFSSIISRDSFYCPEIDIFHAVKSWHRNHSLTKPLTDLTSKVRLTLMSMHELLKSVRYSNLFDLNILMDAIDIVNDESVITTTTTTTTTTDTANINGSTTQGQVKNNVVTNVVSTKTTREKNYRPEENIATKAFHAQVVEGEMKHALLDGEITNYDLDRGFTRHLIDDHHEIVVKLGEPSIFNHIKLLLWDRDARSYSYYIEVSTDDVTWTRIIDYRSYLCRSWQKLYFPAVVATSIRIVGTHNTVNKVFHLVSMEVYYTYKPFALIGHLLGIPKDNVATIEASAVVPEGVSRQRNALINGDYEHYDWDSGYTCHQLGSGGIVVQLSQPYVVSSMRILLWDVDNRSYGYYIETSTDNTNWSMIVDKRNEDCKSWEILTFSPRAVVFIRIIGTHNTANEVFHCVHFECPCKPDVLKAYMKDRSILSSNEKILRSLALKNIDNTSSNENTKDEHPVHRTTYDEFYTYYSLLIEDVNEREENNLTPHSTLPFTIKIPSSELYSLSSSIEQESQITDEFPPTPSVSYAAAATSL</sequence>
<dbReference type="SUPFAM" id="SSF54695">
    <property type="entry name" value="POZ domain"/>
    <property type="match status" value="1"/>
</dbReference>
<dbReference type="Gene3D" id="2.60.120.260">
    <property type="entry name" value="Galactose-binding domain-like"/>
    <property type="match status" value="2"/>
</dbReference>
<feature type="domain" description="BTB" evidence="1">
    <location>
        <begin position="89"/>
        <end position="158"/>
    </location>
</feature>
<evidence type="ECO:0000313" key="4">
    <source>
        <dbReference type="Proteomes" id="UP000663829"/>
    </source>
</evidence>
<dbReference type="FunFam" id="3.30.710.10:FF:000042">
    <property type="entry name" value="BTB/POZ domain-containing protein 9"/>
    <property type="match status" value="1"/>
</dbReference>
<protein>
    <recommendedName>
        <fullName evidence="1">BTB domain-containing protein</fullName>
    </recommendedName>
</protein>
<proteinExistence type="predicted"/>
<evidence type="ECO:0000259" key="1">
    <source>
        <dbReference type="PROSITE" id="PS50097"/>
    </source>
</evidence>
<dbReference type="GO" id="GO:0048512">
    <property type="term" value="P:circadian behavior"/>
    <property type="evidence" value="ECO:0007669"/>
    <property type="project" value="TreeGrafter"/>
</dbReference>
<evidence type="ECO:0000313" key="3">
    <source>
        <dbReference type="EMBL" id="CAF3658916.1"/>
    </source>
</evidence>
<organism evidence="2 4">
    <name type="scientific">Didymodactylos carnosus</name>
    <dbReference type="NCBI Taxonomy" id="1234261"/>
    <lineage>
        <taxon>Eukaryota</taxon>
        <taxon>Metazoa</taxon>
        <taxon>Spiralia</taxon>
        <taxon>Gnathifera</taxon>
        <taxon>Rotifera</taxon>
        <taxon>Eurotatoria</taxon>
        <taxon>Bdelloidea</taxon>
        <taxon>Philodinida</taxon>
        <taxon>Philodinidae</taxon>
        <taxon>Didymodactylos</taxon>
    </lineage>
</organism>
<dbReference type="EMBL" id="CAJNOQ010001145">
    <property type="protein sequence ID" value="CAF0871612.1"/>
    <property type="molecule type" value="Genomic_DNA"/>
</dbReference>
<dbReference type="InterPro" id="IPR008979">
    <property type="entry name" value="Galactose-bd-like_sf"/>
</dbReference>
<dbReference type="Proteomes" id="UP000681722">
    <property type="component" value="Unassembled WGS sequence"/>
</dbReference>
<dbReference type="SMART" id="SM00875">
    <property type="entry name" value="BACK"/>
    <property type="match status" value="1"/>
</dbReference>
<dbReference type="InterPro" id="IPR011705">
    <property type="entry name" value="BACK"/>
</dbReference>
<dbReference type="PROSITE" id="PS50097">
    <property type="entry name" value="BTB"/>
    <property type="match status" value="1"/>
</dbReference>
<name>A0A813XKM1_9BILA</name>
<gene>
    <name evidence="2" type="ORF">GPM918_LOCUS7129</name>
    <name evidence="3" type="ORF">SRO942_LOCUS7129</name>
</gene>
<dbReference type="Gene3D" id="1.25.40.420">
    <property type="match status" value="1"/>
</dbReference>
<dbReference type="Pfam" id="PF07707">
    <property type="entry name" value="BACK"/>
    <property type="match status" value="1"/>
</dbReference>
<dbReference type="SUPFAM" id="SSF49785">
    <property type="entry name" value="Galactose-binding domain-like"/>
    <property type="match status" value="2"/>
</dbReference>
<dbReference type="PANTHER" id="PTHR46306">
    <property type="entry name" value="BTB/POZ DOMAIN-CONTAINING PROTEIN 9"/>
    <property type="match status" value="1"/>
</dbReference>
<dbReference type="InterPro" id="IPR000421">
    <property type="entry name" value="FA58C"/>
</dbReference>
<comment type="caution">
    <text evidence="2">The sequence shown here is derived from an EMBL/GenBank/DDBJ whole genome shotgun (WGS) entry which is preliminary data.</text>
</comment>
<evidence type="ECO:0000313" key="2">
    <source>
        <dbReference type="EMBL" id="CAF0871612.1"/>
    </source>
</evidence>
<reference evidence="2" key="1">
    <citation type="submission" date="2021-02" db="EMBL/GenBank/DDBJ databases">
        <authorList>
            <person name="Nowell W R."/>
        </authorList>
    </citation>
    <scope>NUCLEOTIDE SEQUENCE</scope>
</reference>
<dbReference type="AlphaFoldDB" id="A0A813XKM1"/>